<reference evidence="3 4" key="1">
    <citation type="submission" date="2022-02" db="EMBL/GenBank/DDBJ databases">
        <authorList>
            <person name="Min J."/>
        </authorList>
    </citation>
    <scope>NUCLEOTIDE SEQUENCE [LARGE SCALE GENOMIC DNA]</scope>
    <source>
        <strain evidence="3 4">GR10-1</strain>
    </source>
</reference>
<dbReference type="SUPFAM" id="SSF52935">
    <property type="entry name" value="PK C-terminal domain-like"/>
    <property type="match status" value="1"/>
</dbReference>
<dbReference type="EMBL" id="JAKWBL010000004">
    <property type="protein sequence ID" value="MCH5599475.1"/>
    <property type="molecule type" value="Genomic_DNA"/>
</dbReference>
<organism evidence="3 4">
    <name type="scientific">Niabella ginsengisoli</name>
    <dbReference type="NCBI Taxonomy" id="522298"/>
    <lineage>
        <taxon>Bacteria</taxon>
        <taxon>Pseudomonadati</taxon>
        <taxon>Bacteroidota</taxon>
        <taxon>Chitinophagia</taxon>
        <taxon>Chitinophagales</taxon>
        <taxon>Chitinophagaceae</taxon>
        <taxon>Niabella</taxon>
    </lineage>
</organism>
<keyword evidence="1" id="KW-0472">Membrane</keyword>
<protein>
    <recommendedName>
        <fullName evidence="2">Pyruvate kinase C-terminal domain-containing protein</fullName>
    </recommendedName>
</protein>
<dbReference type="Gene3D" id="3.40.1380.20">
    <property type="entry name" value="Pyruvate kinase, C-terminal domain"/>
    <property type="match status" value="1"/>
</dbReference>
<evidence type="ECO:0000259" key="2">
    <source>
        <dbReference type="Pfam" id="PF02887"/>
    </source>
</evidence>
<keyword evidence="1" id="KW-0812">Transmembrane</keyword>
<comment type="caution">
    <text evidence="3">The sequence shown here is derived from an EMBL/GenBank/DDBJ whole genome shotgun (WGS) entry which is preliminary data.</text>
</comment>
<dbReference type="Proteomes" id="UP001202248">
    <property type="component" value="Unassembled WGS sequence"/>
</dbReference>
<keyword evidence="1" id="KW-1133">Transmembrane helix</keyword>
<dbReference type="RefSeq" id="WP_240831530.1">
    <property type="nucleotide sequence ID" value="NZ_JAKWBL010000004.1"/>
</dbReference>
<name>A0ABS9SM70_9BACT</name>
<keyword evidence="4" id="KW-1185">Reference proteome</keyword>
<dbReference type="Pfam" id="PF02887">
    <property type="entry name" value="PK_C"/>
    <property type="match status" value="1"/>
</dbReference>
<sequence>MLSSYRPKVPLYIFTKHESLINQMSLAWGVRAFYMMMMKGSLIPFFLIR</sequence>
<accession>A0ABS9SM70</accession>
<dbReference type="InterPro" id="IPR036918">
    <property type="entry name" value="Pyrv_Knase_C_sf"/>
</dbReference>
<evidence type="ECO:0000313" key="4">
    <source>
        <dbReference type="Proteomes" id="UP001202248"/>
    </source>
</evidence>
<feature type="domain" description="Pyruvate kinase C-terminal" evidence="2">
    <location>
        <begin position="1"/>
        <end position="36"/>
    </location>
</feature>
<gene>
    <name evidence="3" type="ORF">MKP09_16970</name>
</gene>
<feature type="transmembrane region" description="Helical" evidence="1">
    <location>
        <begin position="28"/>
        <end position="48"/>
    </location>
</feature>
<proteinExistence type="predicted"/>
<dbReference type="InterPro" id="IPR015795">
    <property type="entry name" value="Pyrv_Knase_C"/>
</dbReference>
<evidence type="ECO:0000313" key="3">
    <source>
        <dbReference type="EMBL" id="MCH5599475.1"/>
    </source>
</evidence>
<evidence type="ECO:0000256" key="1">
    <source>
        <dbReference type="SAM" id="Phobius"/>
    </source>
</evidence>